<evidence type="ECO:0000313" key="1">
    <source>
        <dbReference type="EMBL" id="KAJ0076067.1"/>
    </source>
</evidence>
<dbReference type="EMBL" id="CM047910">
    <property type="protein sequence ID" value="KAJ0076067.1"/>
    <property type="molecule type" value="Genomic_DNA"/>
</dbReference>
<organism evidence="1 2">
    <name type="scientific">Pistacia atlantica</name>
    <dbReference type="NCBI Taxonomy" id="434234"/>
    <lineage>
        <taxon>Eukaryota</taxon>
        <taxon>Viridiplantae</taxon>
        <taxon>Streptophyta</taxon>
        <taxon>Embryophyta</taxon>
        <taxon>Tracheophyta</taxon>
        <taxon>Spermatophyta</taxon>
        <taxon>Magnoliopsida</taxon>
        <taxon>eudicotyledons</taxon>
        <taxon>Gunneridae</taxon>
        <taxon>Pentapetalae</taxon>
        <taxon>rosids</taxon>
        <taxon>malvids</taxon>
        <taxon>Sapindales</taxon>
        <taxon>Anacardiaceae</taxon>
        <taxon>Pistacia</taxon>
    </lineage>
</organism>
<protein>
    <submittedName>
        <fullName evidence="1">Uncharacterized protein</fullName>
    </submittedName>
</protein>
<keyword evidence="2" id="KW-1185">Reference proteome</keyword>
<reference evidence="2" key="1">
    <citation type="journal article" date="2023" name="G3 (Bethesda)">
        <title>Genome assembly and association tests identify interacting loci associated with vigor, precocity, and sex in interspecific pistachio rootstocks.</title>
        <authorList>
            <person name="Palmer W."/>
            <person name="Jacygrad E."/>
            <person name="Sagayaradj S."/>
            <person name="Cavanaugh K."/>
            <person name="Han R."/>
            <person name="Bertier L."/>
            <person name="Beede B."/>
            <person name="Kafkas S."/>
            <person name="Golino D."/>
            <person name="Preece J."/>
            <person name="Michelmore R."/>
        </authorList>
    </citation>
    <scope>NUCLEOTIDE SEQUENCE [LARGE SCALE GENOMIC DNA]</scope>
</reference>
<evidence type="ECO:0000313" key="2">
    <source>
        <dbReference type="Proteomes" id="UP001164250"/>
    </source>
</evidence>
<name>A0ACC0ZVH9_9ROSI</name>
<comment type="caution">
    <text evidence="1">The sequence shown here is derived from an EMBL/GenBank/DDBJ whole genome shotgun (WGS) entry which is preliminary data.</text>
</comment>
<sequence length="346" mass="38724">MAPTATNHINASFFRDPTTAWLGPDKRWRVIIGSQIKDKGLAFLYRSKDFVYWIKAKHPLHSENYSGMWECPDFFPVSTNSRKGVDTSIIGLKTKHVLKASVGKTPHDCYIIGTYNVTADKFIPEEGSMNGVSALRYDYGKFYASKTFFDSARTGGFCWDGLMNHRLKKMISRRAIPRGLWLDKSGKQLVQWPIPEVEKLRAKKVNLPSKLLRGKSLLPVSGITAAQADVEISFEITKFEKAEVLDPNWTNPQLLCSQKGASVKGALVLMCSDQNRSSLNNDNDKTTYGAFLDVDPVHEKLSLRSLIDHSIVESFGGGGKACITARVYPTLAIDDEAHFLCIQLWN</sequence>
<dbReference type="Proteomes" id="UP001164250">
    <property type="component" value="Chromosome 15"/>
</dbReference>
<proteinExistence type="predicted"/>
<accession>A0ACC0ZVH9</accession>
<gene>
    <name evidence="1" type="ORF">Patl1_33498</name>
</gene>